<gene>
    <name evidence="1" type="ORF">OLW01_15335</name>
</gene>
<dbReference type="InterPro" id="IPR000600">
    <property type="entry name" value="ROK"/>
</dbReference>
<dbReference type="SUPFAM" id="SSF53067">
    <property type="entry name" value="Actin-like ATPase domain"/>
    <property type="match status" value="1"/>
</dbReference>
<dbReference type="PANTHER" id="PTHR18964">
    <property type="entry name" value="ROK (REPRESSOR, ORF, KINASE) FAMILY"/>
    <property type="match status" value="1"/>
</dbReference>
<dbReference type="PANTHER" id="PTHR18964:SF169">
    <property type="entry name" value="N-ACETYLMANNOSAMINE KINASE"/>
    <property type="match status" value="1"/>
</dbReference>
<dbReference type="InterPro" id="IPR036388">
    <property type="entry name" value="WH-like_DNA-bd_sf"/>
</dbReference>
<accession>A0ABY7ATX4</accession>
<dbReference type="Gene3D" id="1.10.10.10">
    <property type="entry name" value="Winged helix-like DNA-binding domain superfamily/Winged helix DNA-binding domain"/>
    <property type="match status" value="1"/>
</dbReference>
<dbReference type="InterPro" id="IPR043129">
    <property type="entry name" value="ATPase_NBD"/>
</dbReference>
<dbReference type="Gene3D" id="3.30.420.40">
    <property type="match status" value="2"/>
</dbReference>
<dbReference type="Pfam" id="PF00480">
    <property type="entry name" value="ROK"/>
    <property type="match status" value="1"/>
</dbReference>
<dbReference type="EMBL" id="CP109966">
    <property type="protein sequence ID" value="WAJ71711.1"/>
    <property type="molecule type" value="Genomic_DNA"/>
</dbReference>
<keyword evidence="2" id="KW-1185">Reference proteome</keyword>
<sequence>MLSSDHIPLLRPAFELGKGKKLFQDNERDILKTVFWQQDTTQSSLVERTRIPQQTMSRLVKSLIGRNVLKNGEQIVGNRGKPAYILEFNGQFAYCIGVSVLLDAISIAILDFSGKVIASSLKPLQDMSIKTVLHESERLADKLITEHSLSADRLLGMGVGISGYFTSTDGKMNTHHKLEDWALVDISKLFSDYFKLPTWVVNDATAAAAGEGMAGVGRNYKNFVYLFISAAFGGGLISNGDILHGTHGNAGELGDMIPPKLYIHPNLEILKRILLKNGVEIDSIYNLQNTFDINWPGVEEWTYKVQDALDFVATACSAILDSQALIIGGHIPRELAEKLIPKIEIYAQFRRGTKRPLPEIVPSSVKQQPVAVGAATLPIRAICL</sequence>
<geneLocation type="plasmid" evidence="1 2">
    <name>pCadTS8_1</name>
</geneLocation>
<reference evidence="1" key="1">
    <citation type="submission" date="2022-10" db="EMBL/GenBank/DDBJ databases">
        <title>Catenovulum adriacola sp. nov. isolated in the Harbour of Susak.</title>
        <authorList>
            <person name="Schoch T."/>
            <person name="Reich S.J."/>
            <person name="Stoeferle S."/>
            <person name="Flaiz M."/>
            <person name="Kazda M."/>
            <person name="Riedel C.U."/>
            <person name="Duerre P."/>
        </authorList>
    </citation>
    <scope>NUCLEOTIDE SEQUENCE</scope>
    <source>
        <strain evidence="1">TS8</strain>
        <plasmid evidence="1">pCadTS8_1</plasmid>
    </source>
</reference>
<keyword evidence="1" id="KW-0614">Plasmid</keyword>
<protein>
    <submittedName>
        <fullName evidence="1">ROK family protein</fullName>
    </submittedName>
</protein>
<name>A0ABY7ATX4_9ALTE</name>
<dbReference type="Proteomes" id="UP001163726">
    <property type="component" value="Plasmid pCadTS8_1"/>
</dbReference>
<dbReference type="RefSeq" id="WP_268076397.1">
    <property type="nucleotide sequence ID" value="NZ_CP109966.1"/>
</dbReference>
<proteinExistence type="predicted"/>
<organism evidence="1 2">
    <name type="scientific">Catenovulum adriaticum</name>
    <dbReference type="NCBI Taxonomy" id="2984846"/>
    <lineage>
        <taxon>Bacteria</taxon>
        <taxon>Pseudomonadati</taxon>
        <taxon>Pseudomonadota</taxon>
        <taxon>Gammaproteobacteria</taxon>
        <taxon>Alteromonadales</taxon>
        <taxon>Alteromonadaceae</taxon>
        <taxon>Catenovulum</taxon>
    </lineage>
</organism>
<evidence type="ECO:0000313" key="2">
    <source>
        <dbReference type="Proteomes" id="UP001163726"/>
    </source>
</evidence>
<dbReference type="SUPFAM" id="SSF46785">
    <property type="entry name" value="Winged helix' DNA-binding domain"/>
    <property type="match status" value="1"/>
</dbReference>
<evidence type="ECO:0000313" key="1">
    <source>
        <dbReference type="EMBL" id="WAJ71711.1"/>
    </source>
</evidence>
<dbReference type="InterPro" id="IPR036390">
    <property type="entry name" value="WH_DNA-bd_sf"/>
</dbReference>